<sequence length="136" mass="13990">MAAIKWIISCGLHHLLPASTSSPGRSLAPRALHQLHLPPRPVARPQGPPPATPGRSLAPRASTSSPAGSLNPPRPPPPPLTPCAAPAGSQQPSPALAHPPVSNGPSTIQANQRRLRNNCQALTPPDSLQSEASKAL</sequence>
<evidence type="ECO:0000313" key="3">
    <source>
        <dbReference type="Proteomes" id="UP000235392"/>
    </source>
</evidence>
<gene>
    <name evidence="2" type="ORF">PCASD_04611</name>
</gene>
<feature type="compositionally biased region" description="Polar residues" evidence="1">
    <location>
        <begin position="103"/>
        <end position="136"/>
    </location>
</feature>
<evidence type="ECO:0000313" key="2">
    <source>
        <dbReference type="EMBL" id="PLW42506.1"/>
    </source>
</evidence>
<organism evidence="2 3">
    <name type="scientific">Puccinia coronata f. sp. avenae</name>
    <dbReference type="NCBI Taxonomy" id="200324"/>
    <lineage>
        <taxon>Eukaryota</taxon>
        <taxon>Fungi</taxon>
        <taxon>Dikarya</taxon>
        <taxon>Basidiomycota</taxon>
        <taxon>Pucciniomycotina</taxon>
        <taxon>Pucciniomycetes</taxon>
        <taxon>Pucciniales</taxon>
        <taxon>Pucciniaceae</taxon>
        <taxon>Puccinia</taxon>
    </lineage>
</organism>
<feature type="compositionally biased region" description="Pro residues" evidence="1">
    <location>
        <begin position="38"/>
        <end position="52"/>
    </location>
</feature>
<dbReference type="Proteomes" id="UP000235392">
    <property type="component" value="Unassembled WGS sequence"/>
</dbReference>
<feature type="compositionally biased region" description="Pro residues" evidence="1">
    <location>
        <begin position="72"/>
        <end position="81"/>
    </location>
</feature>
<feature type="region of interest" description="Disordered" evidence="1">
    <location>
        <begin position="19"/>
        <end position="136"/>
    </location>
</feature>
<feature type="compositionally biased region" description="Low complexity" evidence="1">
    <location>
        <begin position="82"/>
        <end position="95"/>
    </location>
</feature>
<comment type="caution">
    <text evidence="2">The sequence shown here is derived from an EMBL/GenBank/DDBJ whole genome shotgun (WGS) entry which is preliminary data.</text>
</comment>
<proteinExistence type="predicted"/>
<dbReference type="EMBL" id="PGCI01000078">
    <property type="protein sequence ID" value="PLW42506.1"/>
    <property type="molecule type" value="Genomic_DNA"/>
</dbReference>
<dbReference type="AlphaFoldDB" id="A0A2N5UXX8"/>
<evidence type="ECO:0000256" key="1">
    <source>
        <dbReference type="SAM" id="MobiDB-lite"/>
    </source>
</evidence>
<name>A0A2N5UXX8_9BASI</name>
<accession>A0A2N5UXX8</accession>
<reference evidence="2 3" key="1">
    <citation type="submission" date="2017-11" db="EMBL/GenBank/DDBJ databases">
        <title>De novo assembly and phasing of dikaryotic genomes from two isolates of Puccinia coronata f. sp. avenae, the causal agent of oat crown rust.</title>
        <authorList>
            <person name="Miller M.E."/>
            <person name="Zhang Y."/>
            <person name="Omidvar V."/>
            <person name="Sperschneider J."/>
            <person name="Schwessinger B."/>
            <person name="Raley C."/>
            <person name="Palmer J.M."/>
            <person name="Garnica D."/>
            <person name="Upadhyaya N."/>
            <person name="Rathjen J."/>
            <person name="Taylor J.M."/>
            <person name="Park R.F."/>
            <person name="Dodds P.N."/>
            <person name="Hirsch C.D."/>
            <person name="Kianian S.F."/>
            <person name="Figueroa M."/>
        </authorList>
    </citation>
    <scope>NUCLEOTIDE SEQUENCE [LARGE SCALE GENOMIC DNA]</scope>
    <source>
        <strain evidence="2">12SD80</strain>
    </source>
</reference>
<protein>
    <submittedName>
        <fullName evidence="2">Uncharacterized protein</fullName>
    </submittedName>
</protein>